<name>A0AAD7D877_MYCRO</name>
<gene>
    <name evidence="1" type="ORF">B0H17DRAFT_1137529</name>
</gene>
<dbReference type="EMBL" id="JARKIE010000105">
    <property type="protein sequence ID" value="KAJ7683759.1"/>
    <property type="molecule type" value="Genomic_DNA"/>
</dbReference>
<evidence type="ECO:0000313" key="2">
    <source>
        <dbReference type="Proteomes" id="UP001221757"/>
    </source>
</evidence>
<comment type="caution">
    <text evidence="1">The sequence shown here is derived from an EMBL/GenBank/DDBJ whole genome shotgun (WGS) entry which is preliminary data.</text>
</comment>
<reference evidence="1" key="1">
    <citation type="submission" date="2023-03" db="EMBL/GenBank/DDBJ databases">
        <title>Massive genome expansion in bonnet fungi (Mycena s.s.) driven by repeated elements and novel gene families across ecological guilds.</title>
        <authorList>
            <consortium name="Lawrence Berkeley National Laboratory"/>
            <person name="Harder C.B."/>
            <person name="Miyauchi S."/>
            <person name="Viragh M."/>
            <person name="Kuo A."/>
            <person name="Thoen E."/>
            <person name="Andreopoulos B."/>
            <person name="Lu D."/>
            <person name="Skrede I."/>
            <person name="Drula E."/>
            <person name="Henrissat B."/>
            <person name="Morin E."/>
            <person name="Kohler A."/>
            <person name="Barry K."/>
            <person name="LaButti K."/>
            <person name="Morin E."/>
            <person name="Salamov A."/>
            <person name="Lipzen A."/>
            <person name="Mereny Z."/>
            <person name="Hegedus B."/>
            <person name="Baldrian P."/>
            <person name="Stursova M."/>
            <person name="Weitz H."/>
            <person name="Taylor A."/>
            <person name="Grigoriev I.V."/>
            <person name="Nagy L.G."/>
            <person name="Martin F."/>
            <person name="Kauserud H."/>
        </authorList>
    </citation>
    <scope>NUCLEOTIDE SEQUENCE</scope>
    <source>
        <strain evidence="1">CBHHK067</strain>
    </source>
</reference>
<organism evidence="1 2">
    <name type="scientific">Mycena rosella</name>
    <name type="common">Pink bonnet</name>
    <name type="synonym">Agaricus rosellus</name>
    <dbReference type="NCBI Taxonomy" id="1033263"/>
    <lineage>
        <taxon>Eukaryota</taxon>
        <taxon>Fungi</taxon>
        <taxon>Dikarya</taxon>
        <taxon>Basidiomycota</taxon>
        <taxon>Agaricomycotina</taxon>
        <taxon>Agaricomycetes</taxon>
        <taxon>Agaricomycetidae</taxon>
        <taxon>Agaricales</taxon>
        <taxon>Marasmiineae</taxon>
        <taxon>Mycenaceae</taxon>
        <taxon>Mycena</taxon>
    </lineage>
</organism>
<accession>A0AAD7D877</accession>
<protein>
    <submittedName>
        <fullName evidence="1">Uncharacterized protein</fullName>
    </submittedName>
</protein>
<keyword evidence="2" id="KW-1185">Reference proteome</keyword>
<evidence type="ECO:0000313" key="1">
    <source>
        <dbReference type="EMBL" id="KAJ7683759.1"/>
    </source>
</evidence>
<dbReference type="Proteomes" id="UP001221757">
    <property type="component" value="Unassembled WGS sequence"/>
</dbReference>
<sequence>MGLRSINSSICLARRTWSSAASHPPVNGISSFFDRGASTHIKTSCVDMDAANSRHLVRGLGRHLQHAKINRDTCSQNVAHLARARFHFFLSAFVLPPRNPALVSDRACTSVVFLFLQTAQFVVGENIGDRPGSVVLLAVLAQLTLCSGVVLGTILGFKGWAGTASTILPRTRHPKARIVSG</sequence>
<dbReference type="AlphaFoldDB" id="A0AAD7D877"/>
<proteinExistence type="predicted"/>